<reference evidence="1 2" key="1">
    <citation type="submission" date="2020-08" db="EMBL/GenBank/DDBJ databases">
        <title>Sequencing the genomes of 1000 actinobacteria strains.</title>
        <authorList>
            <person name="Klenk H.-P."/>
        </authorList>
    </citation>
    <scope>NUCLEOTIDE SEQUENCE [LARGE SCALE GENOMIC DNA]</scope>
    <source>
        <strain evidence="1 2">DSM 45486</strain>
    </source>
</reference>
<keyword evidence="2" id="KW-1185">Reference proteome</keyword>
<evidence type="ECO:0000313" key="2">
    <source>
        <dbReference type="Proteomes" id="UP000552097"/>
    </source>
</evidence>
<name>A0A7W9HQR4_9PSEU</name>
<comment type="caution">
    <text evidence="1">The sequence shown here is derived from an EMBL/GenBank/DDBJ whole genome shotgun (WGS) entry which is preliminary data.</text>
</comment>
<organism evidence="1 2">
    <name type="scientific">Saccharothrix ecbatanensis</name>
    <dbReference type="NCBI Taxonomy" id="1105145"/>
    <lineage>
        <taxon>Bacteria</taxon>
        <taxon>Bacillati</taxon>
        <taxon>Actinomycetota</taxon>
        <taxon>Actinomycetes</taxon>
        <taxon>Pseudonocardiales</taxon>
        <taxon>Pseudonocardiaceae</taxon>
        <taxon>Saccharothrix</taxon>
    </lineage>
</organism>
<dbReference type="RefSeq" id="WP_184926204.1">
    <property type="nucleotide sequence ID" value="NZ_JACHMO010000001.1"/>
</dbReference>
<sequence length="150" mass="15540">MEQESGLLGAVAAVGGTIGKAVGDMFAAEKRLGATMAAGPGSGQKFEVTEETVLQAARIINDQRVALREALEGAVTDLTVNLNNPDEVNADIAAAWNSRLVDGDDSYAARIEQYTLSLGGLVKQLRGAAIQYKFTEEEVTAALGAAGASK</sequence>
<dbReference type="AlphaFoldDB" id="A0A7W9HQR4"/>
<dbReference type="Proteomes" id="UP000552097">
    <property type="component" value="Unassembled WGS sequence"/>
</dbReference>
<evidence type="ECO:0000313" key="1">
    <source>
        <dbReference type="EMBL" id="MBB5806540.1"/>
    </source>
</evidence>
<protein>
    <submittedName>
        <fullName evidence="1">Uncharacterized protein</fullName>
    </submittedName>
</protein>
<accession>A0A7W9HQR4</accession>
<proteinExistence type="predicted"/>
<dbReference type="EMBL" id="JACHMO010000001">
    <property type="protein sequence ID" value="MBB5806540.1"/>
    <property type="molecule type" value="Genomic_DNA"/>
</dbReference>
<gene>
    <name evidence="1" type="ORF">F4560_006308</name>
</gene>